<dbReference type="InterPro" id="IPR041677">
    <property type="entry name" value="DNA2/NAM7_AAA_11"/>
</dbReference>
<dbReference type="FunFam" id="3.40.50.300:FF:000326">
    <property type="entry name" value="P-loop containing nucleoside triphosphate hydrolase"/>
    <property type="match status" value="1"/>
</dbReference>
<sequence>MAQLVKKPSNAAPRAADSRPYCSVQPFDVVIIDEASQAVEPAALIPLQWIKPDGVIIMVGDSQQLAPTVISRSAQRAYYGYSLFERLSDCGVPTFTLRDQYRMHPDIVKFPSERFYRGLLRSGAGALYEDRVAPWHSFSNCGPYQFFNVKGQMNQDRYETGARSFSNSAEAEFASYCYKKIAVSAQLHKSEVKVGIITPYLDQVRRLRDFVEPLLKKDGALRTWAHVTYGTVDQVQGQEFDAVIISCVRAYPEGDKVAPDPPNTDIGFLRDERRLNVALTRGRYSTWIVGYAEVLKREAVWLDLIENAKTRNVFV</sequence>
<dbReference type="InterPro" id="IPR041679">
    <property type="entry name" value="DNA2/NAM7-like_C"/>
</dbReference>
<evidence type="ECO:0008006" key="9">
    <source>
        <dbReference type="Google" id="ProtNLM"/>
    </source>
</evidence>
<dbReference type="Gene3D" id="3.40.50.300">
    <property type="entry name" value="P-loop containing nucleotide triphosphate hydrolases"/>
    <property type="match status" value="2"/>
</dbReference>
<dbReference type="GO" id="GO:0016787">
    <property type="term" value="F:hydrolase activity"/>
    <property type="evidence" value="ECO:0007669"/>
    <property type="project" value="UniProtKB-KW"/>
</dbReference>
<dbReference type="InterPro" id="IPR047187">
    <property type="entry name" value="SF1_C_Upf1"/>
</dbReference>
<dbReference type="CDD" id="cd18808">
    <property type="entry name" value="SF1_C_Upf1"/>
    <property type="match status" value="1"/>
</dbReference>
<evidence type="ECO:0000313" key="7">
    <source>
        <dbReference type="EMBL" id="ABO94603.1"/>
    </source>
</evidence>
<dbReference type="Proteomes" id="UP000001568">
    <property type="component" value="Chromosome 2"/>
</dbReference>
<dbReference type="EMBL" id="CP000582">
    <property type="protein sequence ID" value="ABO94603.1"/>
    <property type="molecule type" value="Genomic_DNA"/>
</dbReference>
<dbReference type="GeneID" id="5000253"/>
<dbReference type="InterPro" id="IPR027417">
    <property type="entry name" value="P-loop_NTPase"/>
</dbReference>
<evidence type="ECO:0000256" key="2">
    <source>
        <dbReference type="ARBA" id="ARBA00022801"/>
    </source>
</evidence>
<dbReference type="PANTHER" id="PTHR10887">
    <property type="entry name" value="DNA2/NAM7 HELICASE FAMILY"/>
    <property type="match status" value="1"/>
</dbReference>
<evidence type="ECO:0000259" key="6">
    <source>
        <dbReference type="Pfam" id="PF13087"/>
    </source>
</evidence>
<dbReference type="RefSeq" id="XP_001416310.1">
    <property type="nucleotide sequence ID" value="XM_001416273.1"/>
</dbReference>
<dbReference type="SUPFAM" id="SSF52540">
    <property type="entry name" value="P-loop containing nucleoside triphosphate hydrolases"/>
    <property type="match status" value="1"/>
</dbReference>
<accession>A4RTH6</accession>
<evidence type="ECO:0000256" key="4">
    <source>
        <dbReference type="ARBA" id="ARBA00022840"/>
    </source>
</evidence>
<keyword evidence="2" id="KW-0378">Hydrolase</keyword>
<dbReference type="Pfam" id="PF13086">
    <property type="entry name" value="AAA_11"/>
    <property type="match status" value="1"/>
</dbReference>
<dbReference type="GO" id="GO:0005694">
    <property type="term" value="C:chromosome"/>
    <property type="evidence" value="ECO:0007669"/>
    <property type="project" value="UniProtKB-ARBA"/>
</dbReference>
<dbReference type="GO" id="GO:0004386">
    <property type="term" value="F:helicase activity"/>
    <property type="evidence" value="ECO:0007669"/>
    <property type="project" value="UniProtKB-KW"/>
</dbReference>
<dbReference type="Gramene" id="ABO94603">
    <property type="protein sequence ID" value="ABO94603"/>
    <property type="gene ID" value="OSTLU_44917"/>
</dbReference>
<name>A4RTH6_OSTLU</name>
<dbReference type="PANTHER" id="PTHR10887:SF495">
    <property type="entry name" value="HELICASE SENATAXIN ISOFORM X1-RELATED"/>
    <property type="match status" value="1"/>
</dbReference>
<evidence type="ECO:0000256" key="1">
    <source>
        <dbReference type="ARBA" id="ARBA00022741"/>
    </source>
</evidence>
<feature type="domain" description="DNA2/NAM7 helicase-like C-terminal" evidence="6">
    <location>
        <begin position="79"/>
        <end position="292"/>
    </location>
</feature>
<feature type="non-terminal residue" evidence="7">
    <location>
        <position position="315"/>
    </location>
</feature>
<dbReference type="Pfam" id="PF13087">
    <property type="entry name" value="AAA_12"/>
    <property type="match status" value="1"/>
</dbReference>
<dbReference type="OrthoDB" id="6513042at2759"/>
<keyword evidence="3" id="KW-0347">Helicase</keyword>
<evidence type="ECO:0000313" key="8">
    <source>
        <dbReference type="Proteomes" id="UP000001568"/>
    </source>
</evidence>
<organism evidence="7 8">
    <name type="scientific">Ostreococcus lucimarinus (strain CCE9901)</name>
    <dbReference type="NCBI Taxonomy" id="436017"/>
    <lineage>
        <taxon>Eukaryota</taxon>
        <taxon>Viridiplantae</taxon>
        <taxon>Chlorophyta</taxon>
        <taxon>Mamiellophyceae</taxon>
        <taxon>Mamiellales</taxon>
        <taxon>Bathycoccaceae</taxon>
        <taxon>Ostreococcus</taxon>
    </lineage>
</organism>
<gene>
    <name evidence="7" type="ORF">OSTLU_44917</name>
</gene>
<reference evidence="7 8" key="1">
    <citation type="journal article" date="2007" name="Proc. Natl. Acad. Sci. U.S.A.">
        <title>The tiny eukaryote Ostreococcus provides genomic insights into the paradox of plankton speciation.</title>
        <authorList>
            <person name="Palenik B."/>
            <person name="Grimwood J."/>
            <person name="Aerts A."/>
            <person name="Rouze P."/>
            <person name="Salamov A."/>
            <person name="Putnam N."/>
            <person name="Dupont C."/>
            <person name="Jorgensen R."/>
            <person name="Derelle E."/>
            <person name="Rombauts S."/>
            <person name="Zhou K."/>
            <person name="Otillar R."/>
            <person name="Merchant S.S."/>
            <person name="Podell S."/>
            <person name="Gaasterland T."/>
            <person name="Napoli C."/>
            <person name="Gendler K."/>
            <person name="Manuell A."/>
            <person name="Tai V."/>
            <person name="Vallon O."/>
            <person name="Piganeau G."/>
            <person name="Jancek S."/>
            <person name="Heijde M."/>
            <person name="Jabbari K."/>
            <person name="Bowler C."/>
            <person name="Lohr M."/>
            <person name="Robbens S."/>
            <person name="Werner G."/>
            <person name="Dubchak I."/>
            <person name="Pazour G.J."/>
            <person name="Ren Q."/>
            <person name="Paulsen I."/>
            <person name="Delwiche C."/>
            <person name="Schmutz J."/>
            <person name="Rokhsar D."/>
            <person name="Van de Peer Y."/>
            <person name="Moreau H."/>
            <person name="Grigoriev I.V."/>
        </authorList>
    </citation>
    <scope>NUCLEOTIDE SEQUENCE [LARGE SCALE GENOMIC DNA]</scope>
    <source>
        <strain evidence="7 8">CCE9901</strain>
    </source>
</reference>
<feature type="domain" description="DNA2/NAM7 helicase helicase" evidence="5">
    <location>
        <begin position="18"/>
        <end position="72"/>
    </location>
</feature>
<keyword evidence="8" id="KW-1185">Reference proteome</keyword>
<evidence type="ECO:0000256" key="3">
    <source>
        <dbReference type="ARBA" id="ARBA00022806"/>
    </source>
</evidence>
<dbReference type="HOGENOM" id="CLU_001666_0_0_1"/>
<evidence type="ECO:0000259" key="5">
    <source>
        <dbReference type="Pfam" id="PF13086"/>
    </source>
</evidence>
<keyword evidence="1" id="KW-0547">Nucleotide-binding</keyword>
<dbReference type="KEGG" id="olu:OSTLU_44917"/>
<dbReference type="InterPro" id="IPR045055">
    <property type="entry name" value="DNA2/NAM7-like"/>
</dbReference>
<proteinExistence type="predicted"/>
<dbReference type="eggNOG" id="KOG1801">
    <property type="taxonomic scope" value="Eukaryota"/>
</dbReference>
<dbReference type="GO" id="GO:0005524">
    <property type="term" value="F:ATP binding"/>
    <property type="evidence" value="ECO:0007669"/>
    <property type="project" value="UniProtKB-KW"/>
</dbReference>
<keyword evidence="4" id="KW-0067">ATP-binding</keyword>
<dbReference type="AlphaFoldDB" id="A4RTH6"/>
<protein>
    <recommendedName>
        <fullName evidence="9">DNA2/NAM7 helicase-like C-terminal domain-containing protein</fullName>
    </recommendedName>
</protein>
<dbReference type="STRING" id="436017.A4RTH6"/>
<dbReference type="OMA" id="AIFINCD"/>